<dbReference type="InterPro" id="IPR018391">
    <property type="entry name" value="PQQ_b-propeller_rpt"/>
</dbReference>
<keyword evidence="1 3" id="KW-0853">WD repeat</keyword>
<accession>A0ABP5WHZ9</accession>
<evidence type="ECO:0000256" key="1">
    <source>
        <dbReference type="ARBA" id="ARBA00022574"/>
    </source>
</evidence>
<reference evidence="7" key="1">
    <citation type="journal article" date="2019" name="Int. J. Syst. Evol. Microbiol.">
        <title>The Global Catalogue of Microorganisms (GCM) 10K type strain sequencing project: providing services to taxonomists for standard genome sequencing and annotation.</title>
        <authorList>
            <consortium name="The Broad Institute Genomics Platform"/>
            <consortium name="The Broad Institute Genome Sequencing Center for Infectious Disease"/>
            <person name="Wu L."/>
            <person name="Ma J."/>
        </authorList>
    </citation>
    <scope>NUCLEOTIDE SEQUENCE [LARGE SCALE GENOMIC DNA]</scope>
    <source>
        <strain evidence="7">JCM 4358</strain>
    </source>
</reference>
<keyword evidence="2" id="KW-0677">Repeat</keyword>
<feature type="repeat" description="WD" evidence="3">
    <location>
        <begin position="1223"/>
        <end position="1264"/>
    </location>
</feature>
<dbReference type="InterPro" id="IPR049052">
    <property type="entry name" value="nSTAND1"/>
</dbReference>
<feature type="domain" description="EML-like second beta-propeller" evidence="5">
    <location>
        <begin position="1022"/>
        <end position="1180"/>
    </location>
</feature>
<evidence type="ECO:0000259" key="5">
    <source>
        <dbReference type="Pfam" id="PF23414"/>
    </source>
</evidence>
<proteinExistence type="predicted"/>
<evidence type="ECO:0000259" key="4">
    <source>
        <dbReference type="Pfam" id="PF20703"/>
    </source>
</evidence>
<dbReference type="SUPFAM" id="SSF50978">
    <property type="entry name" value="WD40 repeat-like"/>
    <property type="match status" value="1"/>
</dbReference>
<feature type="repeat" description="WD" evidence="3">
    <location>
        <begin position="891"/>
        <end position="932"/>
    </location>
</feature>
<dbReference type="SUPFAM" id="SSF52540">
    <property type="entry name" value="P-loop containing nucleoside triphosphate hydrolases"/>
    <property type="match status" value="1"/>
</dbReference>
<feature type="repeat" description="WD" evidence="3">
    <location>
        <begin position="1265"/>
        <end position="1306"/>
    </location>
</feature>
<dbReference type="SUPFAM" id="SSF50998">
    <property type="entry name" value="Quinoprotein alcohol dehydrogenase-like"/>
    <property type="match status" value="1"/>
</dbReference>
<gene>
    <name evidence="6" type="ORF">GCM10010255_83200</name>
</gene>
<feature type="repeat" description="WD" evidence="3">
    <location>
        <begin position="1013"/>
        <end position="1054"/>
    </location>
</feature>
<dbReference type="InterPro" id="IPR001680">
    <property type="entry name" value="WD40_rpt"/>
</dbReference>
<dbReference type="Gene3D" id="3.40.50.300">
    <property type="entry name" value="P-loop containing nucleotide triphosphate hydrolases"/>
    <property type="match status" value="1"/>
</dbReference>
<dbReference type="SUPFAM" id="SSF50494">
    <property type="entry name" value="Trypsin-like serine proteases"/>
    <property type="match status" value="1"/>
</dbReference>
<dbReference type="Pfam" id="PF00400">
    <property type="entry name" value="WD40"/>
    <property type="match status" value="4"/>
</dbReference>
<evidence type="ECO:0000313" key="6">
    <source>
        <dbReference type="EMBL" id="GAA2427879.1"/>
    </source>
</evidence>
<feature type="domain" description="Novel STAND NTPase 1" evidence="4">
    <location>
        <begin position="219"/>
        <end position="635"/>
    </location>
</feature>
<dbReference type="SUPFAM" id="SSF50969">
    <property type="entry name" value="YVTN repeat-like/Quinoprotein amine dehydrogenase"/>
    <property type="match status" value="1"/>
</dbReference>
<feature type="repeat" description="WD" evidence="3">
    <location>
        <begin position="1307"/>
        <end position="1348"/>
    </location>
</feature>
<dbReference type="CDD" id="cd00200">
    <property type="entry name" value="WD40"/>
    <property type="match status" value="2"/>
</dbReference>
<feature type="repeat" description="WD" evidence="3">
    <location>
        <begin position="807"/>
        <end position="848"/>
    </location>
</feature>
<feature type="domain" description="EML-like second beta-propeller" evidence="5">
    <location>
        <begin position="826"/>
        <end position="973"/>
    </location>
</feature>
<dbReference type="InterPro" id="IPR009003">
    <property type="entry name" value="Peptidase_S1_PA"/>
</dbReference>
<dbReference type="InterPro" id="IPR020472">
    <property type="entry name" value="WD40_PAC1"/>
</dbReference>
<dbReference type="EMBL" id="BAAASE010000019">
    <property type="protein sequence ID" value="GAA2427879.1"/>
    <property type="molecule type" value="Genomic_DNA"/>
</dbReference>
<dbReference type="InterPro" id="IPR055442">
    <property type="entry name" value="Beta-prop_EML-like_2nd"/>
</dbReference>
<dbReference type="Pfam" id="PF23414">
    <property type="entry name" value="Beta-prop_EML_2"/>
    <property type="match status" value="2"/>
</dbReference>
<dbReference type="InterPro" id="IPR011047">
    <property type="entry name" value="Quinoprotein_ADH-like_sf"/>
</dbReference>
<evidence type="ECO:0000313" key="7">
    <source>
        <dbReference type="Proteomes" id="UP001499986"/>
    </source>
</evidence>
<evidence type="ECO:0000256" key="3">
    <source>
        <dbReference type="PROSITE-ProRule" id="PRU00221"/>
    </source>
</evidence>
<protein>
    <submittedName>
        <fullName evidence="6">Uncharacterized protein</fullName>
    </submittedName>
</protein>
<dbReference type="PANTHER" id="PTHR44129">
    <property type="entry name" value="WD REPEAT-CONTAINING PROTEIN POP1"/>
    <property type="match status" value="1"/>
</dbReference>
<organism evidence="6 7">
    <name type="scientific">Streptomyces coeruleofuscus</name>
    <dbReference type="NCBI Taxonomy" id="66879"/>
    <lineage>
        <taxon>Bacteria</taxon>
        <taxon>Bacillati</taxon>
        <taxon>Actinomycetota</taxon>
        <taxon>Actinomycetes</taxon>
        <taxon>Kitasatosporales</taxon>
        <taxon>Streptomycetaceae</taxon>
        <taxon>Streptomyces</taxon>
    </lineage>
</organism>
<feature type="repeat" description="WD" evidence="3">
    <location>
        <begin position="1139"/>
        <end position="1180"/>
    </location>
</feature>
<dbReference type="InterPro" id="IPR019775">
    <property type="entry name" value="WD40_repeat_CS"/>
</dbReference>
<evidence type="ECO:0000256" key="2">
    <source>
        <dbReference type="ARBA" id="ARBA00022737"/>
    </source>
</evidence>
<feature type="repeat" description="WD" evidence="3">
    <location>
        <begin position="849"/>
        <end position="890"/>
    </location>
</feature>
<comment type="caution">
    <text evidence="6">The sequence shown here is derived from an EMBL/GenBank/DDBJ whole genome shotgun (WGS) entry which is preliminary data.</text>
</comment>
<dbReference type="Gene3D" id="2.40.10.120">
    <property type="match status" value="1"/>
</dbReference>
<dbReference type="PROSITE" id="PS00678">
    <property type="entry name" value="WD_REPEATS_1"/>
    <property type="match status" value="10"/>
</dbReference>
<feature type="repeat" description="WD" evidence="3">
    <location>
        <begin position="1181"/>
        <end position="1222"/>
    </location>
</feature>
<feature type="repeat" description="WD" evidence="3">
    <location>
        <begin position="1055"/>
        <end position="1096"/>
    </location>
</feature>
<dbReference type="PROSITE" id="PS50294">
    <property type="entry name" value="WD_REPEATS_REGION"/>
    <property type="match status" value="12"/>
</dbReference>
<dbReference type="PRINTS" id="PR00320">
    <property type="entry name" value="GPROTEINBRPT"/>
</dbReference>
<dbReference type="Pfam" id="PF13365">
    <property type="entry name" value="Trypsin_2"/>
    <property type="match status" value="1"/>
</dbReference>
<feature type="repeat" description="WD" evidence="3">
    <location>
        <begin position="765"/>
        <end position="806"/>
    </location>
</feature>
<dbReference type="InterPro" id="IPR050349">
    <property type="entry name" value="WD_LIS1/nudF_dynein_reg"/>
</dbReference>
<dbReference type="InterPro" id="IPR027417">
    <property type="entry name" value="P-loop_NTPase"/>
</dbReference>
<keyword evidence="7" id="KW-1185">Reference proteome</keyword>
<dbReference type="Gene3D" id="2.130.10.10">
    <property type="entry name" value="YVTN repeat-like/Quinoprotein amine dehydrogenase"/>
    <property type="match status" value="4"/>
</dbReference>
<sequence length="1382" mass="147806">MASGESKPGGGMAADLLAAVAQVLGPDGVVAGAGFLVAEAVVVTCAHVVTAASARPGQTVVLAFPHVEGAEQVEGHVLGELWRGAEDEDVAFIRLRSMSAGMRIVPLGSAEGCRGHQVRSFGFPSQAPPQGHFGFGVAGDLLPRPDGRGAHLQLTAANDLTTGFSGGPVLDEVTGLVIGMLTEITAPDAYERGQGIAYVTPAQVLRGIWPELAEREVCPYRGLEPFTAEHARWFQGRRDAVRQVVANLAQQRRLTLLLGPSGSGKSSLIQAGVLRALAAGEVPGSDRWLPVLTRPGKDMLAELERAGLPGAGEEGIEAAVRRRLAAESACERILLVIDQFEEFFTQPGSGRQRLKSAVADQIVIAVGSPTPLGVILVMRDDFYPQLAAKEPGLLEAAMPGLLNVPGTLSQQDLHDIITLPALDVGLRFQPGLPEQIITDVLATTPEATTTRQAPVTVLPLLEMTLSQLWLRRQDGYLTHEAYRRIGGVSGSVTTWCDSALSELAPEQRAIAQRALTSLVHPSDPSHNITAVRTQVPLDELRELAAGPGEAPDGERTAVDDVIATLTRHRIITTQTLQTSQRPSAHPGEPVAELIHEALIRDWGALRQWVDQDHRFQEWLDHARERQAHWATAKDPEDLLGGTALAEGLEWARRRRLPAEITSFVAASKQRHRAGIRRSRQLNVILGGLLILALVAAGGALWQWRTVIAARQADLSRQLAAQSGELLETNPELAALLAVKAYRTSHTPQALASLNRAAALPTHRRLSGHTGEVRAVAFSPDGRTLATGSADKTVRLWDTATGKTRTTLKEHPEPVTSVAFSPDGRTLATGSADKTVRLWDTATGKTRTTLKEHPEPVTSVAFSPDGRTLATGGLDATVRLWDTATGNERTQLTGHNKAVNAVAFSPDGRTLATGSADKTVRLWDTATGKTRTTLKEHPEPVTSVAFSPDGRTLATADDYDAFLRDAATGKKRTTLEDSGPLVGFSRDGKTIATSSYVGGVQLWDAAARTPRAALSGHSGVVLSMAFSPDSRTLATAGRDKTVRLWNAATGKERTSLTGHGKSVYEVAFSPDGHTLATASADKTVRLWNTATGKTRTTLTGHDNEVNSVAFSPDGRTLATGSDDKTIRLWNTATGKERTTPIEHDNAVWRVDFSPDGRTLATIGSNGNAHLWDASTGKERTTFEGDDDAVNAVDFSPDGRTLATAGDDGTIYLWNPSTGKERTTFKGDDNAVYEVAFSPDGRTLATASANKTVRLWTATTGKELHTLTAQTGSVNAVDFSPDGRTLATAGDDGTIYLWDTDTGKARTSLTDPARDSYSLAFSPDGRTLATARFDGTVRLWDVNSSLRPTQAIKQICRTFNRELTPGERTAYLPDKSDEPVCPSD</sequence>
<dbReference type="InterPro" id="IPR036322">
    <property type="entry name" value="WD40_repeat_dom_sf"/>
</dbReference>
<dbReference type="RefSeq" id="WP_346139656.1">
    <property type="nucleotide sequence ID" value="NZ_BAAASE010000019.1"/>
</dbReference>
<dbReference type="SMART" id="SM00320">
    <property type="entry name" value="WD40"/>
    <property type="match status" value="14"/>
</dbReference>
<dbReference type="Pfam" id="PF20703">
    <property type="entry name" value="nSTAND1"/>
    <property type="match status" value="1"/>
</dbReference>
<dbReference type="SMART" id="SM00564">
    <property type="entry name" value="PQQ"/>
    <property type="match status" value="9"/>
</dbReference>
<feature type="repeat" description="WD" evidence="3">
    <location>
        <begin position="1097"/>
        <end position="1138"/>
    </location>
</feature>
<dbReference type="PROSITE" id="PS50082">
    <property type="entry name" value="WD_REPEATS_2"/>
    <property type="match status" value="12"/>
</dbReference>
<name>A0ABP5WHZ9_9ACTN</name>
<dbReference type="InterPro" id="IPR011044">
    <property type="entry name" value="Quino_amine_DH_bsu"/>
</dbReference>
<dbReference type="InterPro" id="IPR015943">
    <property type="entry name" value="WD40/YVTN_repeat-like_dom_sf"/>
</dbReference>
<dbReference type="Proteomes" id="UP001499986">
    <property type="component" value="Unassembled WGS sequence"/>
</dbReference>